<evidence type="ECO:0000313" key="6">
    <source>
        <dbReference type="Proteomes" id="UP000295008"/>
    </source>
</evidence>
<dbReference type="Proteomes" id="UP000295008">
    <property type="component" value="Unassembled WGS sequence"/>
</dbReference>
<dbReference type="Pfam" id="PF00294">
    <property type="entry name" value="PfkB"/>
    <property type="match status" value="1"/>
</dbReference>
<dbReference type="AlphaFoldDB" id="A0A4R1SA14"/>
<feature type="domain" description="Carbohydrate kinase PfkB" evidence="4">
    <location>
        <begin position="4"/>
        <end position="298"/>
    </location>
</feature>
<dbReference type="RefSeq" id="WP_132012460.1">
    <property type="nucleotide sequence ID" value="NZ_SLUN01000002.1"/>
</dbReference>
<protein>
    <submittedName>
        <fullName evidence="5">2-dehydro-3-deoxygluconokinase</fullName>
    </submittedName>
</protein>
<sequence length="327" mass="35340">MSVDLVCFGETLIRLSPPGAGVIEQGGPLNLFLAGSELNVAVAAQRLGLATSYVSKLAANPLGKLVYNKCREQGVATDWIRWSDEYRQGIYFFENGSPPRPGMAYYDRKDSAFCHVAPADFDWPAILAETKLFLTSGINPALSPAAHQVTLDAVRAAKRLGKLVAFDINYRSKLWDTAAAGRVLAEYFPYVDILFISGGDAADVLGFTEPAGDDLALRIAERLGVATVCLIYDPVHQESLWRIAAASDGRLYGAGHQGRLVTVDRLGAGDAFTAGFLTGFLESGPALGVELGNAMMTLKNTYYGDFTWATREQIDAYRAGDVSLLKR</sequence>
<evidence type="ECO:0000259" key="4">
    <source>
        <dbReference type="Pfam" id="PF00294"/>
    </source>
</evidence>
<keyword evidence="2" id="KW-0808">Transferase</keyword>
<name>A0A4R1SA14_HYDET</name>
<dbReference type="OrthoDB" id="9813569at2"/>
<reference evidence="5 6" key="1">
    <citation type="submission" date="2019-03" db="EMBL/GenBank/DDBJ databases">
        <title>Genomic Encyclopedia of Type Strains, Phase IV (KMG-IV): sequencing the most valuable type-strain genomes for metagenomic binning, comparative biology and taxonomic classification.</title>
        <authorList>
            <person name="Goeker M."/>
        </authorList>
    </citation>
    <scope>NUCLEOTIDE SEQUENCE [LARGE SCALE GENOMIC DNA]</scope>
    <source>
        <strain evidence="5 6">LX-B</strain>
    </source>
</reference>
<keyword evidence="6" id="KW-1185">Reference proteome</keyword>
<organism evidence="5 6">
    <name type="scientific">Hydrogenispora ethanolica</name>
    <dbReference type="NCBI Taxonomy" id="1082276"/>
    <lineage>
        <taxon>Bacteria</taxon>
        <taxon>Bacillati</taxon>
        <taxon>Bacillota</taxon>
        <taxon>Hydrogenispora</taxon>
    </lineage>
</organism>
<dbReference type="GO" id="GO:0016301">
    <property type="term" value="F:kinase activity"/>
    <property type="evidence" value="ECO:0007669"/>
    <property type="project" value="UniProtKB-KW"/>
</dbReference>
<comment type="similarity">
    <text evidence="1">Belongs to the carbohydrate kinase PfkB family.</text>
</comment>
<dbReference type="CDD" id="cd01166">
    <property type="entry name" value="KdgK"/>
    <property type="match status" value="1"/>
</dbReference>
<comment type="caution">
    <text evidence="5">The sequence shown here is derived from an EMBL/GenBank/DDBJ whole genome shotgun (WGS) entry which is preliminary data.</text>
</comment>
<dbReference type="InterPro" id="IPR029056">
    <property type="entry name" value="Ribokinase-like"/>
</dbReference>
<dbReference type="PANTHER" id="PTHR43085:SF57">
    <property type="entry name" value="CARBOHYDRATE KINASE PFKB DOMAIN-CONTAINING PROTEIN"/>
    <property type="match status" value="1"/>
</dbReference>
<dbReference type="InterPro" id="IPR050306">
    <property type="entry name" value="PfkB_Carbo_kinase"/>
</dbReference>
<dbReference type="PANTHER" id="PTHR43085">
    <property type="entry name" value="HEXOKINASE FAMILY MEMBER"/>
    <property type="match status" value="1"/>
</dbReference>
<gene>
    <name evidence="5" type="ORF">EDC14_100221</name>
</gene>
<evidence type="ECO:0000256" key="2">
    <source>
        <dbReference type="ARBA" id="ARBA00022679"/>
    </source>
</evidence>
<dbReference type="SUPFAM" id="SSF53613">
    <property type="entry name" value="Ribokinase-like"/>
    <property type="match status" value="1"/>
</dbReference>
<proteinExistence type="inferred from homology"/>
<dbReference type="InterPro" id="IPR011611">
    <property type="entry name" value="PfkB_dom"/>
</dbReference>
<dbReference type="Gene3D" id="3.40.1190.20">
    <property type="match status" value="1"/>
</dbReference>
<dbReference type="EMBL" id="SLUN01000002">
    <property type="protein sequence ID" value="TCL76268.1"/>
    <property type="molecule type" value="Genomic_DNA"/>
</dbReference>
<evidence type="ECO:0000256" key="3">
    <source>
        <dbReference type="ARBA" id="ARBA00022777"/>
    </source>
</evidence>
<accession>A0A4R1SA14</accession>
<evidence type="ECO:0000313" key="5">
    <source>
        <dbReference type="EMBL" id="TCL76268.1"/>
    </source>
</evidence>
<evidence type="ECO:0000256" key="1">
    <source>
        <dbReference type="ARBA" id="ARBA00010688"/>
    </source>
</evidence>
<keyword evidence="3 5" id="KW-0418">Kinase</keyword>